<sequence>MSDPLTLARSLSAKSDDQLIALLAARPVAAREIRDFFDLADALLDPVSVRAALRRLDRDQIEGLAAPAENRVALDALPLEELALRDEAGRPYAVVAEVARTLLDEPAPAPETGPPTISPAADALAATPVAERAFTAISAVAELVQQLRLAPVRTLARGGIPAAESKRLSALLGLEPELVPPLMEVARAAGLIDLDGDLLFSTAFADEWNLLGHRDRWSTLVSGWVASLDTPFRSLLADAVEGGRWPSGATLREALATRYPAADATMSAELHHIDELALLLGAAPSGLAAELPDEVDRVYLQHDLSIIAPGPLRPAIDARLRTVADIENRGLASSYRITAQTIDRALASGETAEGLREFLGEISLTGVPQALDYLIGEGERRHGLVRVSPVGSAGSSRRTRVHSSDTRVLGSIAVDQSLASLGFRRESDDTLSSRIEPATVYWLLADARYPVLAEDADGGLLVMRRARILPTRRGADALHSASGAASGAAADAPPALTQELRHLLPRLRSASGGGPPPHDDDAAWISRQLDRAVRSRTAVGIELRMPDGSTTEMQVTPQSLANGRLRLVDERAGVERTVPVANITRVHAL</sequence>
<keyword evidence="2" id="KW-0378">Hydrolase</keyword>
<name>A0AA42BRZ5_9MICO</name>
<keyword evidence="2" id="KW-0547">Nucleotide-binding</keyword>
<gene>
    <name evidence="2" type="ORF">N1028_02275</name>
</gene>
<keyword evidence="2" id="KW-0067">ATP-binding</keyword>
<proteinExistence type="predicted"/>
<comment type="caution">
    <text evidence="2">The sequence shown here is derived from an EMBL/GenBank/DDBJ whole genome shotgun (WGS) entry which is preliminary data.</text>
</comment>
<dbReference type="EMBL" id="JANLCK010000001">
    <property type="protein sequence ID" value="MCS5724715.1"/>
    <property type="molecule type" value="Genomic_DNA"/>
</dbReference>
<organism evidence="2 3">
    <name type="scientific">Herbiconiux oxytropis</name>
    <dbReference type="NCBI Taxonomy" id="2970915"/>
    <lineage>
        <taxon>Bacteria</taxon>
        <taxon>Bacillati</taxon>
        <taxon>Actinomycetota</taxon>
        <taxon>Actinomycetes</taxon>
        <taxon>Micrococcales</taxon>
        <taxon>Microbacteriaceae</taxon>
        <taxon>Herbiconiux</taxon>
    </lineage>
</organism>
<dbReference type="Pfam" id="PF13625">
    <property type="entry name" value="Helicase_C_3"/>
    <property type="match status" value="1"/>
</dbReference>
<evidence type="ECO:0000313" key="3">
    <source>
        <dbReference type="Proteomes" id="UP001165587"/>
    </source>
</evidence>
<dbReference type="RefSeq" id="WP_259525144.1">
    <property type="nucleotide sequence ID" value="NZ_JANLCK010000001.1"/>
</dbReference>
<feature type="domain" description="Helicase XPB/Ssl2 N-terminal" evidence="1">
    <location>
        <begin position="299"/>
        <end position="425"/>
    </location>
</feature>
<reference evidence="2" key="1">
    <citation type="submission" date="2022-08" db="EMBL/GenBank/DDBJ databases">
        <authorList>
            <person name="Deng Y."/>
            <person name="Han X.-F."/>
            <person name="Zhang Y.-Q."/>
        </authorList>
    </citation>
    <scope>NUCLEOTIDE SEQUENCE</scope>
    <source>
        <strain evidence="2">CPCC 203407</strain>
    </source>
</reference>
<keyword evidence="2" id="KW-0347">Helicase</keyword>
<evidence type="ECO:0000259" key="1">
    <source>
        <dbReference type="Pfam" id="PF13625"/>
    </source>
</evidence>
<keyword evidence="3" id="KW-1185">Reference proteome</keyword>
<dbReference type="Proteomes" id="UP001165587">
    <property type="component" value="Unassembled WGS sequence"/>
</dbReference>
<evidence type="ECO:0000313" key="2">
    <source>
        <dbReference type="EMBL" id="MCS5724715.1"/>
    </source>
</evidence>
<protein>
    <submittedName>
        <fullName evidence="2">Helicase-associated domain-containing protein</fullName>
    </submittedName>
</protein>
<dbReference type="AlphaFoldDB" id="A0AA42BRZ5"/>
<dbReference type="InterPro" id="IPR032830">
    <property type="entry name" value="XPB/Ssl2_N"/>
</dbReference>
<dbReference type="GO" id="GO:0004386">
    <property type="term" value="F:helicase activity"/>
    <property type="evidence" value="ECO:0007669"/>
    <property type="project" value="UniProtKB-KW"/>
</dbReference>
<accession>A0AA42BRZ5</accession>